<dbReference type="PROSITE" id="PS52041">
    <property type="entry name" value="TOPO_IIB"/>
    <property type="match status" value="1"/>
</dbReference>
<evidence type="ECO:0000259" key="15">
    <source>
        <dbReference type="Pfam" id="PF21180"/>
    </source>
</evidence>
<dbReference type="GO" id="GO:0000287">
    <property type="term" value="F:magnesium ion binding"/>
    <property type="evidence" value="ECO:0007669"/>
    <property type="project" value="UniProtKB-UniRule"/>
</dbReference>
<dbReference type="GO" id="GO:0042138">
    <property type="term" value="P:meiotic DNA double-strand break formation"/>
    <property type="evidence" value="ECO:0007669"/>
    <property type="project" value="TreeGrafter"/>
</dbReference>
<dbReference type="PRINTS" id="PR01550">
    <property type="entry name" value="TOP6AFAMILY"/>
</dbReference>
<dbReference type="GO" id="GO:0005524">
    <property type="term" value="F:ATP binding"/>
    <property type="evidence" value="ECO:0007669"/>
    <property type="project" value="InterPro"/>
</dbReference>
<dbReference type="Gene3D" id="1.10.10.10">
    <property type="entry name" value="Winged helix-like DNA-binding domain superfamily/Winged helix DNA-binding domain"/>
    <property type="match status" value="1"/>
</dbReference>
<comment type="subcellular location">
    <subcellularLocation>
        <location evidence="3 12">Nucleus</location>
    </subcellularLocation>
</comment>
<dbReference type="Gene3D" id="3.40.30.10">
    <property type="entry name" value="Glutaredoxin"/>
    <property type="match status" value="1"/>
</dbReference>
<keyword evidence="11 12" id="KW-0539">Nucleus</keyword>
<dbReference type="PANTHER" id="PTHR10848:SF4">
    <property type="entry name" value="DNA TOPOISOMERASE 6 SUBUNIT A"/>
    <property type="match status" value="1"/>
</dbReference>
<keyword evidence="17" id="KW-1185">Reference proteome</keyword>
<keyword evidence="9 12" id="KW-0238">DNA-binding</keyword>
<dbReference type="SUPFAM" id="SSF56726">
    <property type="entry name" value="DNA topoisomerase IV, alpha subunit"/>
    <property type="match status" value="1"/>
</dbReference>
<evidence type="ECO:0000256" key="10">
    <source>
        <dbReference type="ARBA" id="ARBA00023235"/>
    </source>
</evidence>
<keyword evidence="8 12" id="KW-0799">Topoisomerase</keyword>
<keyword evidence="6 12" id="KW-0547">Nucleotide-binding</keyword>
<evidence type="ECO:0000256" key="7">
    <source>
        <dbReference type="ARBA" id="ARBA00022842"/>
    </source>
</evidence>
<evidence type="ECO:0000256" key="4">
    <source>
        <dbReference type="ARBA" id="ARBA00006559"/>
    </source>
</evidence>
<comment type="cofactor">
    <cofactor evidence="2 12">
        <name>Mg(2+)</name>
        <dbReference type="ChEBI" id="CHEBI:18420"/>
    </cofactor>
</comment>
<evidence type="ECO:0000256" key="1">
    <source>
        <dbReference type="ARBA" id="ARBA00000185"/>
    </source>
</evidence>
<dbReference type="InterPro" id="IPR004085">
    <property type="entry name" value="TopoVI_A"/>
</dbReference>
<dbReference type="CDD" id="cd00223">
    <property type="entry name" value="TOPRIM_TopoIIB_SPO"/>
    <property type="match status" value="1"/>
</dbReference>
<accession>A0A834WIR6</accession>
<dbReference type="PANTHER" id="PTHR10848">
    <property type="entry name" value="MEIOTIC RECOMBINATION PROTEIN SPO11"/>
    <property type="match status" value="1"/>
</dbReference>
<keyword evidence="10 12" id="KW-0413">Isomerase</keyword>
<evidence type="ECO:0000256" key="5">
    <source>
        <dbReference type="ARBA" id="ARBA00022723"/>
    </source>
</evidence>
<feature type="domain" description="Topoisomerase 6 subunit A/Spo11 TOPRIM" evidence="15">
    <location>
        <begin position="439"/>
        <end position="609"/>
    </location>
</feature>
<evidence type="ECO:0000259" key="14">
    <source>
        <dbReference type="Pfam" id="PF04406"/>
    </source>
</evidence>
<dbReference type="FunFam" id="1.10.10.10:FF:000387">
    <property type="entry name" value="DNA topoisomerase 6 subunit A"/>
    <property type="match status" value="1"/>
</dbReference>
<dbReference type="PRINTS" id="PR01552">
    <property type="entry name" value="TPISMRASE6A"/>
</dbReference>
<dbReference type="HAMAP" id="MF_00132">
    <property type="entry name" value="Top6A"/>
    <property type="match status" value="1"/>
</dbReference>
<keyword evidence="7 12" id="KW-0460">Magnesium</keyword>
<organism evidence="16 17">
    <name type="scientific">Senna tora</name>
    <dbReference type="NCBI Taxonomy" id="362788"/>
    <lineage>
        <taxon>Eukaryota</taxon>
        <taxon>Viridiplantae</taxon>
        <taxon>Streptophyta</taxon>
        <taxon>Embryophyta</taxon>
        <taxon>Tracheophyta</taxon>
        <taxon>Spermatophyta</taxon>
        <taxon>Magnoliopsida</taxon>
        <taxon>eudicotyledons</taxon>
        <taxon>Gunneridae</taxon>
        <taxon>Pentapetalae</taxon>
        <taxon>rosids</taxon>
        <taxon>fabids</taxon>
        <taxon>Fabales</taxon>
        <taxon>Fabaceae</taxon>
        <taxon>Caesalpinioideae</taxon>
        <taxon>Cassia clade</taxon>
        <taxon>Senna</taxon>
    </lineage>
</organism>
<dbReference type="SUPFAM" id="SSF52833">
    <property type="entry name" value="Thioredoxin-like"/>
    <property type="match status" value="1"/>
</dbReference>
<dbReference type="Proteomes" id="UP000634136">
    <property type="component" value="Unassembled WGS sequence"/>
</dbReference>
<evidence type="ECO:0000256" key="11">
    <source>
        <dbReference type="ARBA" id="ARBA00023242"/>
    </source>
</evidence>
<proteinExistence type="inferred from homology"/>
<dbReference type="InterPro" id="IPR013049">
    <property type="entry name" value="Spo11/TopoVI_A_N"/>
</dbReference>
<feature type="binding site" evidence="12">
    <location>
        <position position="496"/>
    </location>
    <ligand>
        <name>Mg(2+)</name>
        <dbReference type="ChEBI" id="CHEBI:18420"/>
    </ligand>
</feature>
<dbReference type="GO" id="GO:0006265">
    <property type="term" value="P:DNA topological change"/>
    <property type="evidence" value="ECO:0007669"/>
    <property type="project" value="UniProtKB-UniRule"/>
</dbReference>
<protein>
    <recommendedName>
        <fullName evidence="12">DNA topoisomerase 6 subunit A</fullName>
        <ecNumber evidence="12">5.6.2.2</ecNumber>
    </recommendedName>
</protein>
<comment type="function">
    <text evidence="12">Component of the DNA topoisomerase VI involved in chromatin organization and progression of endoreduplication cycles. Relaxes both positive and negative superturns and exhibits a strong decatenase activity.</text>
</comment>
<sequence>MSSLDTVKVFDLKGNGIPISDLWKDRKAVVAFARHFGCVLCRKRADYLASKKDIMDAAGVTLVLIGPGSVEQAKTFAEQTKFQGDPTHSSYEALKFVSGVLTTFTPNAGLKIIQLYMEGYRQDWKLSFEKDTVTRGGWKQGGIIVAGPGKNNVSYIHKLALNQIENPWHISHYVDKGFHGSLTSLYGCVNSSTVVAMADKKKRRRVEDDGAQLPFKNQLKADSAILQILKDLCNSSSSASSTSSTALTLQDLSLPFSCREVTDLSLSSVQSSIESLALSIARSILSGQGFSFDVPSRSAANQLYVPELDRIVLKDKTALRPFANISTVRKSTVTTRILQLIHQLCLKNIHVTKRDLFYTDVKLFQDQTQSDAVLDDVSCMLGCTRSSLNVVAAEKGVVVGRLIFSDNGDMIDCTKMGMGGKAIPPNIDRVGDMQSDALFILLVEKDAAYMRLAEDRFYNRFPCIIVTAKGQPDVATRLFLRKMKMELKLPVLALVDSDPYGLKILSVYGCGSKNMSYDSANLTTPDIKWLGVRPSDLDKYKIPEQCRLPMTEQDIKTGKDLLEEDFVKKNPGWVEELTLMVKTKQKAEIQALSTFGFQYLSEVYLPLKLQQKDWL</sequence>
<dbReference type="InterPro" id="IPR036388">
    <property type="entry name" value="WH-like_DNA-bd_sf"/>
</dbReference>
<dbReference type="InterPro" id="IPR036078">
    <property type="entry name" value="Spo11/TopoVI_A_sf"/>
</dbReference>
<evidence type="ECO:0000313" key="17">
    <source>
        <dbReference type="Proteomes" id="UP000634136"/>
    </source>
</evidence>
<dbReference type="GO" id="GO:0003918">
    <property type="term" value="F:DNA topoisomerase type II (double strand cut, ATP-hydrolyzing) activity"/>
    <property type="evidence" value="ECO:0007669"/>
    <property type="project" value="UniProtKB-UniRule"/>
</dbReference>
<feature type="domain" description="Spo11/DNA topoisomerase VI subunit A N-terminal" evidence="14">
    <location>
        <begin position="329"/>
        <end position="390"/>
    </location>
</feature>
<dbReference type="GO" id="GO:0000706">
    <property type="term" value="P:meiotic DNA double-strand break processing"/>
    <property type="evidence" value="ECO:0007669"/>
    <property type="project" value="TreeGrafter"/>
</dbReference>
<dbReference type="Pfam" id="PF13911">
    <property type="entry name" value="AhpC-TSA_2"/>
    <property type="match status" value="1"/>
</dbReference>
<name>A0A834WIR6_9FABA</name>
<dbReference type="EMBL" id="JAAIUW010000008">
    <property type="protein sequence ID" value="KAF7818569.1"/>
    <property type="molecule type" value="Genomic_DNA"/>
</dbReference>
<dbReference type="Gene3D" id="3.40.1360.10">
    <property type="match status" value="1"/>
</dbReference>
<dbReference type="Pfam" id="PF04406">
    <property type="entry name" value="TP6A_N"/>
    <property type="match status" value="1"/>
</dbReference>
<dbReference type="InterPro" id="IPR032801">
    <property type="entry name" value="PXL2A/B/C"/>
</dbReference>
<dbReference type="CDD" id="cd02970">
    <property type="entry name" value="PRX_like2"/>
    <property type="match status" value="1"/>
</dbReference>
<reference evidence="16" key="1">
    <citation type="submission" date="2020-09" db="EMBL/GenBank/DDBJ databases">
        <title>Genome-Enabled Discovery of Anthraquinone Biosynthesis in Senna tora.</title>
        <authorList>
            <person name="Kang S.-H."/>
            <person name="Pandey R.P."/>
            <person name="Lee C.-M."/>
            <person name="Sim J.-S."/>
            <person name="Jeong J.-T."/>
            <person name="Choi B.-S."/>
            <person name="Jung M."/>
            <person name="Ginzburg D."/>
            <person name="Zhao K."/>
            <person name="Won S.Y."/>
            <person name="Oh T.-J."/>
            <person name="Yu Y."/>
            <person name="Kim N.-H."/>
            <person name="Lee O.R."/>
            <person name="Lee T.-H."/>
            <person name="Bashyal P."/>
            <person name="Kim T.-S."/>
            <person name="Lee W.-H."/>
            <person name="Kawkins C."/>
            <person name="Kim C.-K."/>
            <person name="Kim J.S."/>
            <person name="Ahn B.O."/>
            <person name="Rhee S.Y."/>
            <person name="Sohng J.K."/>
        </authorList>
    </citation>
    <scope>NUCLEOTIDE SEQUENCE</scope>
    <source>
        <tissue evidence="16">Leaf</tissue>
    </source>
</reference>
<dbReference type="GO" id="GO:0009330">
    <property type="term" value="C:DNA topoisomerase type II (double strand cut, ATP-hydrolyzing) complex"/>
    <property type="evidence" value="ECO:0007669"/>
    <property type="project" value="UniProtKB-UniRule"/>
</dbReference>
<comment type="subunit">
    <text evidence="12">Homodimer. Heterotetramer of two TOP6A and two TOP6B subunits.</text>
</comment>
<dbReference type="InterPro" id="IPR002815">
    <property type="entry name" value="Spo11/TopoVI_A"/>
</dbReference>
<evidence type="ECO:0000256" key="2">
    <source>
        <dbReference type="ARBA" id="ARBA00001946"/>
    </source>
</evidence>
<keyword evidence="5 12" id="KW-0479">Metal-binding</keyword>
<evidence type="ECO:0000256" key="12">
    <source>
        <dbReference type="HAMAP-Rule" id="MF_03164"/>
    </source>
</evidence>
<dbReference type="OrthoDB" id="5377392at2759"/>
<dbReference type="Pfam" id="PF21180">
    <property type="entry name" value="TOP6A-Spo11_Toprim"/>
    <property type="match status" value="1"/>
</dbReference>
<dbReference type="FunFam" id="3.40.1360.10:FF:000003">
    <property type="entry name" value="DNA topoisomerase 6 subunit A"/>
    <property type="match status" value="1"/>
</dbReference>
<evidence type="ECO:0000256" key="3">
    <source>
        <dbReference type="ARBA" id="ARBA00004123"/>
    </source>
</evidence>
<gene>
    <name evidence="12" type="primary">TOP6A</name>
    <name evidence="16" type="ORF">G2W53_024024</name>
</gene>
<dbReference type="GO" id="GO:0003677">
    <property type="term" value="F:DNA binding"/>
    <property type="evidence" value="ECO:0007669"/>
    <property type="project" value="UniProtKB-UniRule"/>
</dbReference>
<dbReference type="AlphaFoldDB" id="A0A834WIR6"/>
<dbReference type="GO" id="GO:0000228">
    <property type="term" value="C:nuclear chromosome"/>
    <property type="evidence" value="ECO:0007669"/>
    <property type="project" value="TreeGrafter"/>
</dbReference>
<feature type="binding site" evidence="12">
    <location>
        <position position="444"/>
    </location>
    <ligand>
        <name>Mg(2+)</name>
        <dbReference type="ChEBI" id="CHEBI:18420"/>
    </ligand>
</feature>
<comment type="catalytic activity">
    <reaction evidence="1 12 13">
        <text>ATP-dependent breakage, passage and rejoining of double-stranded DNA.</text>
        <dbReference type="EC" id="5.6.2.2"/>
    </reaction>
</comment>
<feature type="active site" description="O-(5'-phospho-DNA)-tyrosine intermediate" evidence="13">
    <location>
        <position position="358"/>
    </location>
</feature>
<comment type="similarity">
    <text evidence="4 12 13">Belongs to the TOP6A family.</text>
</comment>
<evidence type="ECO:0000256" key="6">
    <source>
        <dbReference type="ARBA" id="ARBA00022741"/>
    </source>
</evidence>
<dbReference type="InterPro" id="IPR036249">
    <property type="entry name" value="Thioredoxin-like_sf"/>
</dbReference>
<evidence type="ECO:0000256" key="8">
    <source>
        <dbReference type="ARBA" id="ARBA00023029"/>
    </source>
</evidence>
<dbReference type="InterPro" id="IPR034136">
    <property type="entry name" value="TOPRIM_Topo6A/Spo11"/>
</dbReference>
<dbReference type="EC" id="5.6.2.2" evidence="12"/>
<evidence type="ECO:0000256" key="9">
    <source>
        <dbReference type="ARBA" id="ARBA00023125"/>
    </source>
</evidence>
<evidence type="ECO:0000313" key="16">
    <source>
        <dbReference type="EMBL" id="KAF7818569.1"/>
    </source>
</evidence>
<feature type="active site" description="Nucleophile" evidence="12">
    <location>
        <position position="358"/>
    </location>
</feature>
<dbReference type="GO" id="GO:0007131">
    <property type="term" value="P:reciprocal meiotic recombination"/>
    <property type="evidence" value="ECO:0007669"/>
    <property type="project" value="TreeGrafter"/>
</dbReference>
<evidence type="ECO:0000256" key="13">
    <source>
        <dbReference type="PROSITE-ProRule" id="PRU01385"/>
    </source>
</evidence>
<comment type="caution">
    <text evidence="16">The sequence shown here is derived from an EMBL/GenBank/DDBJ whole genome shotgun (WGS) entry which is preliminary data.</text>
</comment>